<gene>
    <name evidence="3" type="ORF">CYCCA115_LOCUS23578</name>
</gene>
<dbReference type="Pfam" id="PF20710">
    <property type="entry name" value="DUF6824"/>
    <property type="match status" value="1"/>
</dbReference>
<feature type="domain" description="DUF6824" evidence="2">
    <location>
        <begin position="54"/>
        <end position="135"/>
    </location>
</feature>
<evidence type="ECO:0000256" key="1">
    <source>
        <dbReference type="SAM" id="MobiDB-lite"/>
    </source>
</evidence>
<evidence type="ECO:0000259" key="2">
    <source>
        <dbReference type="Pfam" id="PF20710"/>
    </source>
</evidence>
<dbReference type="InterPro" id="IPR049227">
    <property type="entry name" value="DUF6824"/>
</dbReference>
<sequence length="298" mass="33048">MKPSSTGEAPSKVPKNGAFASISKTEAAQMETQQTKVSIKSSPNSSSIAEANHVLFGRGKRFTYHPGNQRMRRILDKYRSQYFGASCAEKRKLIKKAYEEIVEGGVKFLKPAGREDEWVEVDVELAIQKVGHSLRCRRSCKGNIQASLTTRKAPTTILQNGMTTQTTSEFVGESVVGSPMFQQSQMQQQQQQQQIQSESITHPLGDELLRRAIAQRRALDLGLSLLPHPMASSLLPNPITSLLVQQLQLERLGLLPLYTARTATMQPGAMSQGALRVIEREEELLRIMSSRGNKFPGL</sequence>
<protein>
    <recommendedName>
        <fullName evidence="2">DUF6824 domain-containing protein</fullName>
    </recommendedName>
</protein>
<evidence type="ECO:0000313" key="4">
    <source>
        <dbReference type="Proteomes" id="UP001295423"/>
    </source>
</evidence>
<keyword evidence="4" id="KW-1185">Reference proteome</keyword>
<organism evidence="3 4">
    <name type="scientific">Cylindrotheca closterium</name>
    <dbReference type="NCBI Taxonomy" id="2856"/>
    <lineage>
        <taxon>Eukaryota</taxon>
        <taxon>Sar</taxon>
        <taxon>Stramenopiles</taxon>
        <taxon>Ochrophyta</taxon>
        <taxon>Bacillariophyta</taxon>
        <taxon>Bacillariophyceae</taxon>
        <taxon>Bacillariophycidae</taxon>
        <taxon>Bacillariales</taxon>
        <taxon>Bacillariaceae</taxon>
        <taxon>Cylindrotheca</taxon>
    </lineage>
</organism>
<accession>A0AAD2GC73</accession>
<dbReference type="AlphaFoldDB" id="A0AAD2GC73"/>
<name>A0AAD2GC73_9STRA</name>
<dbReference type="EMBL" id="CAKOGP040002424">
    <property type="protein sequence ID" value="CAJ1969184.1"/>
    <property type="molecule type" value="Genomic_DNA"/>
</dbReference>
<comment type="caution">
    <text evidence="3">The sequence shown here is derived from an EMBL/GenBank/DDBJ whole genome shotgun (WGS) entry which is preliminary data.</text>
</comment>
<dbReference type="Proteomes" id="UP001295423">
    <property type="component" value="Unassembled WGS sequence"/>
</dbReference>
<reference evidence="3" key="1">
    <citation type="submission" date="2023-08" db="EMBL/GenBank/DDBJ databases">
        <authorList>
            <person name="Audoor S."/>
            <person name="Bilcke G."/>
        </authorList>
    </citation>
    <scope>NUCLEOTIDE SEQUENCE</scope>
</reference>
<proteinExistence type="predicted"/>
<evidence type="ECO:0000313" key="3">
    <source>
        <dbReference type="EMBL" id="CAJ1969184.1"/>
    </source>
</evidence>
<feature type="region of interest" description="Disordered" evidence="1">
    <location>
        <begin position="1"/>
        <end position="20"/>
    </location>
</feature>